<gene>
    <name evidence="2" type="ORF">CFK39_15165</name>
</gene>
<feature type="region of interest" description="Disordered" evidence="1">
    <location>
        <begin position="1"/>
        <end position="22"/>
    </location>
</feature>
<dbReference type="EMBL" id="CP022316">
    <property type="protein sequence ID" value="ASK66924.1"/>
    <property type="molecule type" value="Genomic_DNA"/>
</dbReference>
<feature type="compositionally biased region" description="Low complexity" evidence="1">
    <location>
        <begin position="8"/>
        <end position="22"/>
    </location>
</feature>
<sequence>MSPRTALETRSPTVTRTTATAFEPTIADRSLRRLEHAGDDHAVDALLRRFLARRRAVRQARRELAARQARHEHELLTQRALLGTGLSHLR</sequence>
<accession>A0A220UFC1</accession>
<proteinExistence type="predicted"/>
<reference evidence="3" key="1">
    <citation type="submission" date="2017-07" db="EMBL/GenBank/DDBJ databases">
        <title>Brachybacterium sp. VR2415.</title>
        <authorList>
            <person name="Tak E.J."/>
            <person name="Bae J.-W."/>
        </authorList>
    </citation>
    <scope>NUCLEOTIDE SEQUENCE [LARGE SCALE GENOMIC DNA]</scope>
    <source>
        <strain evidence="3">VR2415</strain>
    </source>
</reference>
<dbReference type="RefSeq" id="WP_089066160.1">
    <property type="nucleotide sequence ID" value="NZ_CP022316.1"/>
</dbReference>
<keyword evidence="3" id="KW-1185">Reference proteome</keyword>
<protein>
    <submittedName>
        <fullName evidence="2">Uncharacterized protein</fullName>
    </submittedName>
</protein>
<evidence type="ECO:0000256" key="1">
    <source>
        <dbReference type="SAM" id="MobiDB-lite"/>
    </source>
</evidence>
<dbReference type="AlphaFoldDB" id="A0A220UFC1"/>
<dbReference type="KEGG" id="brv:CFK39_15165"/>
<name>A0A220UFC1_9MICO</name>
<organism evidence="2 3">
    <name type="scientific">Brachybacterium avium</name>
    <dbReference type="NCBI Taxonomy" id="2017485"/>
    <lineage>
        <taxon>Bacteria</taxon>
        <taxon>Bacillati</taxon>
        <taxon>Actinomycetota</taxon>
        <taxon>Actinomycetes</taxon>
        <taxon>Micrococcales</taxon>
        <taxon>Dermabacteraceae</taxon>
        <taxon>Brachybacterium</taxon>
    </lineage>
</organism>
<dbReference type="Proteomes" id="UP000198398">
    <property type="component" value="Chromosome"/>
</dbReference>
<evidence type="ECO:0000313" key="3">
    <source>
        <dbReference type="Proteomes" id="UP000198398"/>
    </source>
</evidence>
<evidence type="ECO:0000313" key="2">
    <source>
        <dbReference type="EMBL" id="ASK66924.1"/>
    </source>
</evidence>